<dbReference type="PANTHER" id="PTHR19139:SF268">
    <property type="entry name" value="NEUROGENIC PROTEIN BIG BRAIN"/>
    <property type="match status" value="1"/>
</dbReference>
<accession>T1I9Q0</accession>
<organism evidence="5 6">
    <name type="scientific">Rhodnius prolixus</name>
    <name type="common">Triatomid bug</name>
    <dbReference type="NCBI Taxonomy" id="13249"/>
    <lineage>
        <taxon>Eukaryota</taxon>
        <taxon>Metazoa</taxon>
        <taxon>Ecdysozoa</taxon>
        <taxon>Arthropoda</taxon>
        <taxon>Hexapoda</taxon>
        <taxon>Insecta</taxon>
        <taxon>Pterygota</taxon>
        <taxon>Neoptera</taxon>
        <taxon>Paraneoptera</taxon>
        <taxon>Hemiptera</taxon>
        <taxon>Heteroptera</taxon>
        <taxon>Panheteroptera</taxon>
        <taxon>Cimicomorpha</taxon>
        <taxon>Reduviidae</taxon>
        <taxon>Triatominae</taxon>
        <taxon>Rhodnius</taxon>
    </lineage>
</organism>
<dbReference type="OMA" id="GTIFACC"/>
<evidence type="ECO:0000256" key="1">
    <source>
        <dbReference type="ARBA" id="ARBA00004141"/>
    </source>
</evidence>
<dbReference type="EnsemblMetazoa" id="RPRC013021-RA">
    <property type="protein sequence ID" value="RPRC013021-PA"/>
    <property type="gene ID" value="RPRC013021"/>
</dbReference>
<evidence type="ECO:0000313" key="5">
    <source>
        <dbReference type="EnsemblMetazoa" id="RPRC013021-PA"/>
    </source>
</evidence>
<dbReference type="InterPro" id="IPR023271">
    <property type="entry name" value="Aquaporin-like"/>
</dbReference>
<dbReference type="AlphaFoldDB" id="T1I9Q0"/>
<keyword evidence="2" id="KW-0812">Transmembrane</keyword>
<evidence type="ECO:0000256" key="3">
    <source>
        <dbReference type="ARBA" id="ARBA00022989"/>
    </source>
</evidence>
<dbReference type="SUPFAM" id="SSF81338">
    <property type="entry name" value="Aquaporin-like"/>
    <property type="match status" value="1"/>
</dbReference>
<dbReference type="Pfam" id="PF00230">
    <property type="entry name" value="MIP"/>
    <property type="match status" value="1"/>
</dbReference>
<dbReference type="PANTHER" id="PTHR19139">
    <property type="entry name" value="AQUAPORIN TRANSPORTER"/>
    <property type="match status" value="1"/>
</dbReference>
<comment type="subcellular location">
    <subcellularLocation>
        <location evidence="1">Membrane</location>
        <topology evidence="1">Multi-pass membrane protein</topology>
    </subcellularLocation>
</comment>
<dbReference type="VEuPathDB" id="VectorBase:RPRC013021"/>
<dbReference type="GO" id="GO:0015250">
    <property type="term" value="F:water channel activity"/>
    <property type="evidence" value="ECO:0007669"/>
    <property type="project" value="TreeGrafter"/>
</dbReference>
<dbReference type="GO" id="GO:0005886">
    <property type="term" value="C:plasma membrane"/>
    <property type="evidence" value="ECO:0007669"/>
    <property type="project" value="TreeGrafter"/>
</dbReference>
<dbReference type="Gene3D" id="1.20.1080.10">
    <property type="entry name" value="Glycerol uptake facilitator protein"/>
    <property type="match status" value="1"/>
</dbReference>
<keyword evidence="6" id="KW-1185">Reference proteome</keyword>
<evidence type="ECO:0000256" key="4">
    <source>
        <dbReference type="ARBA" id="ARBA00023136"/>
    </source>
</evidence>
<reference evidence="5" key="1">
    <citation type="submission" date="2015-05" db="UniProtKB">
        <authorList>
            <consortium name="EnsemblMetazoa"/>
        </authorList>
    </citation>
    <scope>IDENTIFICATION</scope>
</reference>
<protein>
    <submittedName>
        <fullName evidence="5">Uncharacterized protein</fullName>
    </submittedName>
</protein>
<dbReference type="InterPro" id="IPR000425">
    <property type="entry name" value="MIP"/>
</dbReference>
<proteinExistence type="predicted"/>
<dbReference type="EMBL" id="ACPB03020478">
    <property type="status" value="NOT_ANNOTATED_CDS"/>
    <property type="molecule type" value="Genomic_DNA"/>
</dbReference>
<dbReference type="HOGENOM" id="CLU_113466_0_0_1"/>
<sequence length="125" mass="13323">MAAGTITMQTDPATIEYNIVTLFERLDELRRDASSPVPRLLPPKAELRTLEFWRSIISECLASFFYVFTVCGAAAGVASGGSTAQTILAAAFASGFSIAALTQSFGHISGTIFACCNNRCSGKFQ</sequence>
<dbReference type="Proteomes" id="UP000015103">
    <property type="component" value="Unassembled WGS sequence"/>
</dbReference>
<evidence type="ECO:0000313" key="6">
    <source>
        <dbReference type="Proteomes" id="UP000015103"/>
    </source>
</evidence>
<keyword evidence="4" id="KW-0472">Membrane</keyword>
<name>T1I9Q0_RHOPR</name>
<evidence type="ECO:0000256" key="2">
    <source>
        <dbReference type="ARBA" id="ARBA00022692"/>
    </source>
</evidence>
<dbReference type="eggNOG" id="KOG0223">
    <property type="taxonomic scope" value="Eukaryota"/>
</dbReference>
<dbReference type="STRING" id="13249.T1I9Q0"/>
<keyword evidence="3" id="KW-1133">Transmembrane helix</keyword>
<dbReference type="InParanoid" id="T1I9Q0"/>
<dbReference type="InterPro" id="IPR034294">
    <property type="entry name" value="Aquaporin_transptr"/>
</dbReference>